<keyword evidence="6" id="KW-0328">Glycosyltransferase</keyword>
<evidence type="ECO:0000256" key="3">
    <source>
        <dbReference type="ARBA" id="ARBA00005684"/>
    </source>
</evidence>
<evidence type="ECO:0000256" key="10">
    <source>
        <dbReference type="ARBA" id="ARBA00031501"/>
    </source>
</evidence>
<evidence type="ECO:0000256" key="2">
    <source>
        <dbReference type="ARBA" id="ARBA00004496"/>
    </source>
</evidence>
<comment type="catalytic activity">
    <reaction evidence="1">
        <text>Transfers a segment of a (1-&gt;4)-alpha-D-glucan to a new position in an acceptor, which may be glucose or a (1-&gt;4)-alpha-D-glucan.</text>
        <dbReference type="EC" id="2.4.1.25"/>
    </reaction>
</comment>
<name>A0AA86PMM3_9EUKA</name>
<dbReference type="InterPro" id="IPR002044">
    <property type="entry name" value="CBM20"/>
</dbReference>
<gene>
    <name evidence="12" type="ORF">HINF_LOCUS29038</name>
    <name evidence="13" type="ORF">HINF_LOCUS75536</name>
</gene>
<keyword evidence="5" id="KW-0963">Cytoplasm</keyword>
<dbReference type="Gene3D" id="2.60.40.10">
    <property type="entry name" value="Immunoglobulins"/>
    <property type="match status" value="1"/>
</dbReference>
<protein>
    <recommendedName>
        <fullName evidence="4">4-alpha-glucanotransferase</fullName>
        <ecNumber evidence="4">2.4.1.25</ecNumber>
    </recommendedName>
    <alternativeName>
        <fullName evidence="9">Amylomaltase</fullName>
    </alternativeName>
    <alternativeName>
        <fullName evidence="10">Disproportionating enzyme</fullName>
    </alternativeName>
</protein>
<accession>A0AA86PMM3</accession>
<evidence type="ECO:0000256" key="4">
    <source>
        <dbReference type="ARBA" id="ARBA00012560"/>
    </source>
</evidence>
<dbReference type="EMBL" id="CAXDID020000672">
    <property type="protein sequence ID" value="CAL6109628.1"/>
    <property type="molecule type" value="Genomic_DNA"/>
</dbReference>
<keyword evidence="14" id="KW-1185">Reference proteome</keyword>
<organism evidence="12">
    <name type="scientific">Hexamita inflata</name>
    <dbReference type="NCBI Taxonomy" id="28002"/>
    <lineage>
        <taxon>Eukaryota</taxon>
        <taxon>Metamonada</taxon>
        <taxon>Diplomonadida</taxon>
        <taxon>Hexamitidae</taxon>
        <taxon>Hexamitinae</taxon>
        <taxon>Hexamita</taxon>
    </lineage>
</organism>
<dbReference type="AlphaFoldDB" id="A0AA86PMM3"/>
<dbReference type="SUPFAM" id="SSF49452">
    <property type="entry name" value="Starch-binding domain-like"/>
    <property type="match status" value="1"/>
</dbReference>
<evidence type="ECO:0000256" key="7">
    <source>
        <dbReference type="ARBA" id="ARBA00022679"/>
    </source>
</evidence>
<comment type="subcellular location">
    <subcellularLocation>
        <location evidence="2">Cytoplasm</location>
    </subcellularLocation>
</comment>
<dbReference type="PROSITE" id="PS51166">
    <property type="entry name" value="CBM20"/>
    <property type="match status" value="1"/>
</dbReference>
<dbReference type="Pfam" id="PF02446">
    <property type="entry name" value="Glyco_hydro_77"/>
    <property type="match status" value="1"/>
</dbReference>
<evidence type="ECO:0000256" key="6">
    <source>
        <dbReference type="ARBA" id="ARBA00022676"/>
    </source>
</evidence>
<reference evidence="12" key="1">
    <citation type="submission" date="2023-06" db="EMBL/GenBank/DDBJ databases">
        <authorList>
            <person name="Kurt Z."/>
        </authorList>
    </citation>
    <scope>NUCLEOTIDE SEQUENCE</scope>
</reference>
<dbReference type="PANTHER" id="PTHR32518">
    <property type="match status" value="1"/>
</dbReference>
<dbReference type="Gene3D" id="3.20.20.80">
    <property type="entry name" value="Glycosidases"/>
    <property type="match status" value="2"/>
</dbReference>
<dbReference type="InterPro" id="IPR013784">
    <property type="entry name" value="Carb-bd-like_fold"/>
</dbReference>
<keyword evidence="7" id="KW-0808">Transferase</keyword>
<reference evidence="13 14" key="2">
    <citation type="submission" date="2024-07" db="EMBL/GenBank/DDBJ databases">
        <authorList>
            <person name="Akdeniz Z."/>
        </authorList>
    </citation>
    <scope>NUCLEOTIDE SEQUENCE [LARGE SCALE GENOMIC DNA]</scope>
</reference>
<evidence type="ECO:0000256" key="8">
    <source>
        <dbReference type="ARBA" id="ARBA00023277"/>
    </source>
</evidence>
<feature type="domain" description="CBM20" evidence="11">
    <location>
        <begin position="112"/>
        <end position="214"/>
    </location>
</feature>
<proteinExistence type="inferred from homology"/>
<dbReference type="Pfam" id="PF00686">
    <property type="entry name" value="CBM_20"/>
    <property type="match status" value="1"/>
</dbReference>
<evidence type="ECO:0000313" key="14">
    <source>
        <dbReference type="Proteomes" id="UP001642409"/>
    </source>
</evidence>
<comment type="similarity">
    <text evidence="3">Belongs to the disproportionating enzyme family.</text>
</comment>
<evidence type="ECO:0000313" key="13">
    <source>
        <dbReference type="EMBL" id="CAL6109628.1"/>
    </source>
</evidence>
<evidence type="ECO:0000313" key="12">
    <source>
        <dbReference type="EMBL" id="CAI9941393.1"/>
    </source>
</evidence>
<dbReference type="EC" id="2.4.1.25" evidence="4"/>
<dbReference type="Proteomes" id="UP001642409">
    <property type="component" value="Unassembled WGS sequence"/>
</dbReference>
<evidence type="ECO:0000259" key="11">
    <source>
        <dbReference type="PROSITE" id="PS51166"/>
    </source>
</evidence>
<keyword evidence="8" id="KW-0119">Carbohydrate metabolism</keyword>
<dbReference type="SUPFAM" id="SSF51445">
    <property type="entry name" value="(Trans)glycosidases"/>
    <property type="match status" value="1"/>
</dbReference>
<dbReference type="GO" id="GO:0004134">
    <property type="term" value="F:4-alpha-glucanotransferase activity"/>
    <property type="evidence" value="ECO:0007669"/>
    <property type="project" value="UniProtKB-EC"/>
</dbReference>
<evidence type="ECO:0000256" key="5">
    <source>
        <dbReference type="ARBA" id="ARBA00022490"/>
    </source>
</evidence>
<dbReference type="GO" id="GO:0005737">
    <property type="term" value="C:cytoplasm"/>
    <property type="evidence" value="ECO:0007669"/>
    <property type="project" value="UniProtKB-SubCell"/>
</dbReference>
<dbReference type="GO" id="GO:2001070">
    <property type="term" value="F:starch binding"/>
    <property type="evidence" value="ECO:0007669"/>
    <property type="project" value="InterPro"/>
</dbReference>
<dbReference type="InterPro" id="IPR003385">
    <property type="entry name" value="Glyco_hydro_77"/>
</dbReference>
<dbReference type="SMART" id="SM01065">
    <property type="entry name" value="CBM_2"/>
    <property type="match status" value="1"/>
</dbReference>
<evidence type="ECO:0000256" key="9">
    <source>
        <dbReference type="ARBA" id="ARBA00031423"/>
    </source>
</evidence>
<dbReference type="GO" id="GO:0005975">
    <property type="term" value="P:carbohydrate metabolic process"/>
    <property type="evidence" value="ECO:0007669"/>
    <property type="project" value="InterPro"/>
</dbReference>
<dbReference type="InterPro" id="IPR013783">
    <property type="entry name" value="Ig-like_fold"/>
</dbReference>
<sequence>MLHIRLELSNYESRLGEEVFVCGQHPALLNDLKMTYSPAGWYVAFDSTPEDLVSFKTYSYKTTWNQDVYKRQFPALTVSAQIVDDWTLPRSDPWFTSAMNVMLTASRTTVKAPVLAKSQTVFQVLVPYVQPHEEVFIVGSSKELGLWKIDEAVKMEHVGNRVFTTSPIVLSQLTEFKFVVKHCEDNFTWESGKNRAAQPVTQQINGFFRYPYKPEPKFAGVNVPVFSLNTKNSFGCGEFSDIKVLADFCKKAGLRVIQVLPIFDTINTQTWVDSYPYGAITVFALHPMYINIGQIKGVTKKVLEEVETLKPTMIPNAIEIQYEKVVAEKLRLMKKIYKHLVKQDRESLTKQIMTWAESSPEIKYWIQGYTVFKYLAETFKTVDFNKWTEQSFYDNAKFLALKDDQKQVFINKLFSNADGALLQDQQMDMLFYTWMQMQLDEQLFDAANYCRQHGIILKGDIPIGVNKVSLDTWERTSLFNMETSTGAPPDAFSATGQNWGFPTYNWELMANDDYKWWQQRFKHMGRFFDAFRIDHVLGWFRIWEIPGDCIKGNGRLGRFYPAMPIRWEWLEQKGIWDRQRLTQPWNPIDVIGKLISQEDCDYLEEEKLIQIVDGFIKLTKTEVQIDLYLQDKVKEGKLIREQYLTAIQGVVLLNANRCLSDDRRYKQFDCHPIFCNTVEGTETYSFSHLPAHEKDILRKFALEYFYKWHEEIWGDAASKRLPAIGRASDMLIVGEDLGLLAPVVPKKMGEYGLLGLRVQRMPADPTQDFWNCDQYDWMTVCTPATHDCSGLRSWWNDKKTAEKYWYQQLGRYGQDYMKDISAQDCKNILRKHLYSKSMVAVFLMQDLMSMDKNVHYPGDVTDEDINHPDVAEWNWKYHMHITLEEMMENGFAEECMKEVLDSGRII</sequence>
<comment type="caution">
    <text evidence="12">The sequence shown here is derived from an EMBL/GenBank/DDBJ whole genome shotgun (WGS) entry which is preliminary data.</text>
</comment>
<dbReference type="PANTHER" id="PTHR32518:SF3">
    <property type="entry name" value="4-ALPHA-GLUCANOTRANSFERASE"/>
    <property type="match status" value="1"/>
</dbReference>
<evidence type="ECO:0000256" key="1">
    <source>
        <dbReference type="ARBA" id="ARBA00000439"/>
    </source>
</evidence>
<dbReference type="InterPro" id="IPR017853">
    <property type="entry name" value="GH"/>
</dbReference>
<dbReference type="EMBL" id="CATOUU010000692">
    <property type="protein sequence ID" value="CAI9941393.1"/>
    <property type="molecule type" value="Genomic_DNA"/>
</dbReference>